<organism evidence="1 2">
    <name type="scientific">Nonomuraea longispora</name>
    <dbReference type="NCBI Taxonomy" id="1848320"/>
    <lineage>
        <taxon>Bacteria</taxon>
        <taxon>Bacillati</taxon>
        <taxon>Actinomycetota</taxon>
        <taxon>Actinomycetes</taxon>
        <taxon>Streptosporangiales</taxon>
        <taxon>Streptosporangiaceae</taxon>
        <taxon>Nonomuraea</taxon>
    </lineage>
</organism>
<dbReference type="GO" id="GO:0042910">
    <property type="term" value="F:xenobiotic transmembrane transporter activity"/>
    <property type="evidence" value="ECO:0007669"/>
    <property type="project" value="InterPro"/>
</dbReference>
<comment type="caution">
    <text evidence="1">The sequence shown here is derived from an EMBL/GenBank/DDBJ whole genome shotgun (WGS) entry which is preliminary data.</text>
</comment>
<name>A0A4R4MU84_9ACTN</name>
<dbReference type="InterPro" id="IPR002528">
    <property type="entry name" value="MATE_fam"/>
</dbReference>
<dbReference type="Pfam" id="PF01554">
    <property type="entry name" value="MatE"/>
    <property type="match status" value="1"/>
</dbReference>
<accession>A0A4R4MU84</accession>
<reference evidence="1 2" key="1">
    <citation type="submission" date="2019-02" db="EMBL/GenBank/DDBJ databases">
        <title>Draft genome sequences of novel Actinobacteria.</title>
        <authorList>
            <person name="Sahin N."/>
            <person name="Ay H."/>
            <person name="Saygin H."/>
        </authorList>
    </citation>
    <scope>NUCLEOTIDE SEQUENCE [LARGE SCALE GENOMIC DNA]</scope>
    <source>
        <strain evidence="1 2">KC201</strain>
    </source>
</reference>
<dbReference type="AlphaFoldDB" id="A0A4R4MU84"/>
<evidence type="ECO:0000313" key="2">
    <source>
        <dbReference type="Proteomes" id="UP000295157"/>
    </source>
</evidence>
<dbReference type="Proteomes" id="UP000295157">
    <property type="component" value="Unassembled WGS sequence"/>
</dbReference>
<proteinExistence type="predicted"/>
<dbReference type="GO" id="GO:0015297">
    <property type="term" value="F:antiporter activity"/>
    <property type="evidence" value="ECO:0007669"/>
    <property type="project" value="InterPro"/>
</dbReference>
<protein>
    <submittedName>
        <fullName evidence="1">Uncharacterized protein</fullName>
    </submittedName>
</protein>
<dbReference type="OrthoDB" id="4147563at2"/>
<keyword evidence="2" id="KW-1185">Reference proteome</keyword>
<evidence type="ECO:0000313" key="1">
    <source>
        <dbReference type="EMBL" id="TDB99750.1"/>
    </source>
</evidence>
<gene>
    <name evidence="1" type="ORF">E1267_36650</name>
</gene>
<sequence>MLALLGAPAELIGPGGEYLRVLAFAMPFAAASFTLQSACSGVGVTRAAMYHALVVSAVNLPEGCQKSA</sequence>
<dbReference type="EMBL" id="SMJZ01000212">
    <property type="protein sequence ID" value="TDB99750.1"/>
    <property type="molecule type" value="Genomic_DNA"/>
</dbReference>
<dbReference type="GO" id="GO:0016020">
    <property type="term" value="C:membrane"/>
    <property type="evidence" value="ECO:0007669"/>
    <property type="project" value="InterPro"/>
</dbReference>